<dbReference type="AlphaFoldDB" id="A0A6A6TQJ4"/>
<organism evidence="2 3">
    <name type="scientific">Lophiostoma macrostomum CBS 122681</name>
    <dbReference type="NCBI Taxonomy" id="1314788"/>
    <lineage>
        <taxon>Eukaryota</taxon>
        <taxon>Fungi</taxon>
        <taxon>Dikarya</taxon>
        <taxon>Ascomycota</taxon>
        <taxon>Pezizomycotina</taxon>
        <taxon>Dothideomycetes</taxon>
        <taxon>Pleosporomycetidae</taxon>
        <taxon>Pleosporales</taxon>
        <taxon>Lophiostomataceae</taxon>
        <taxon>Lophiostoma</taxon>
    </lineage>
</organism>
<feature type="region of interest" description="Disordered" evidence="1">
    <location>
        <begin position="197"/>
        <end position="231"/>
    </location>
</feature>
<feature type="region of interest" description="Disordered" evidence="1">
    <location>
        <begin position="1"/>
        <end position="183"/>
    </location>
</feature>
<feature type="region of interest" description="Disordered" evidence="1">
    <location>
        <begin position="404"/>
        <end position="475"/>
    </location>
</feature>
<feature type="compositionally biased region" description="Polar residues" evidence="1">
    <location>
        <begin position="503"/>
        <end position="516"/>
    </location>
</feature>
<sequence length="561" mass="60887">MPPKKRKDRIEDAAEDLLEDIHPDPRNVRRRGPARQDTEHIFVTGELPSAYTDNSRPSEGHGGRSRMTPSIMSRPFTGTPLSSAPRLGEQPRQSTSGPADWSRLGRELDHSGQSRTPPGIPAEIAFSNAPLPPPRANKPGFPRETASMGFSNAPLPPPRATQPSGSSSILDTEVRSSTMRPPTVDRLAASGSVLPNVAPRQQHEPDTAFRQPTAPSGPQLGGLEQSSVRAAPSAGYDEYAFTTRDAAQDYLRQPRARLAARPEGNYPLTDYERRPHVQLLTDAILDMSIVRDRPTQQAPSRFGPNGIYRSRDANAVAHVLVDLAIRLHTEGVPSLPYLVMANSQADDSALPFNDRIQWLELCLRQFKSIADWALRGGFREELVLMPQTMHTRAVEMLTMANTTAASDPGARGQQQQQQRQQQPPASGLSEPGTAIFHHPSLPVQGSGTIPAFEQPLFTGASSNTSNSGQHTEEDSGLAGDAEFLAGASPAYMERLVRDAEPTGHSSQLSSAHQTPATDEGSPSDIDEQYDLAPTDDIAPTPQAFVESGDYWAEPNVEAEEQ</sequence>
<feature type="compositionally biased region" description="Polar residues" evidence="1">
    <location>
        <begin position="459"/>
        <end position="469"/>
    </location>
</feature>
<name>A0A6A6TQJ4_9PLEO</name>
<evidence type="ECO:0000313" key="2">
    <source>
        <dbReference type="EMBL" id="KAF2662070.1"/>
    </source>
</evidence>
<dbReference type="Proteomes" id="UP000799324">
    <property type="component" value="Unassembled WGS sequence"/>
</dbReference>
<feature type="compositionally biased region" description="Low complexity" evidence="1">
    <location>
        <begin position="409"/>
        <end position="425"/>
    </location>
</feature>
<gene>
    <name evidence="2" type="ORF">K491DRAFT_773623</name>
</gene>
<feature type="region of interest" description="Disordered" evidence="1">
    <location>
        <begin position="498"/>
        <end position="561"/>
    </location>
</feature>
<accession>A0A6A6TQJ4</accession>
<dbReference type="OrthoDB" id="3800736at2759"/>
<evidence type="ECO:0000313" key="3">
    <source>
        <dbReference type="Proteomes" id="UP000799324"/>
    </source>
</evidence>
<protein>
    <submittedName>
        <fullName evidence="2">Uncharacterized protein</fullName>
    </submittedName>
</protein>
<proteinExistence type="predicted"/>
<reference evidence="2" key="1">
    <citation type="journal article" date="2020" name="Stud. Mycol.">
        <title>101 Dothideomycetes genomes: a test case for predicting lifestyles and emergence of pathogens.</title>
        <authorList>
            <person name="Haridas S."/>
            <person name="Albert R."/>
            <person name="Binder M."/>
            <person name="Bloem J."/>
            <person name="Labutti K."/>
            <person name="Salamov A."/>
            <person name="Andreopoulos B."/>
            <person name="Baker S."/>
            <person name="Barry K."/>
            <person name="Bills G."/>
            <person name="Bluhm B."/>
            <person name="Cannon C."/>
            <person name="Castanera R."/>
            <person name="Culley D."/>
            <person name="Daum C."/>
            <person name="Ezra D."/>
            <person name="Gonzalez J."/>
            <person name="Henrissat B."/>
            <person name="Kuo A."/>
            <person name="Liang C."/>
            <person name="Lipzen A."/>
            <person name="Lutzoni F."/>
            <person name="Magnuson J."/>
            <person name="Mondo S."/>
            <person name="Nolan M."/>
            <person name="Ohm R."/>
            <person name="Pangilinan J."/>
            <person name="Park H.-J."/>
            <person name="Ramirez L."/>
            <person name="Alfaro M."/>
            <person name="Sun H."/>
            <person name="Tritt A."/>
            <person name="Yoshinaga Y."/>
            <person name="Zwiers L.-H."/>
            <person name="Turgeon B."/>
            <person name="Goodwin S."/>
            <person name="Spatafora J."/>
            <person name="Crous P."/>
            <person name="Grigoriev I."/>
        </authorList>
    </citation>
    <scope>NUCLEOTIDE SEQUENCE</scope>
    <source>
        <strain evidence="2">CBS 122681</strain>
    </source>
</reference>
<feature type="compositionally biased region" description="Basic and acidic residues" evidence="1">
    <location>
        <begin position="103"/>
        <end position="112"/>
    </location>
</feature>
<keyword evidence="3" id="KW-1185">Reference proteome</keyword>
<feature type="compositionally biased region" description="Polar residues" evidence="1">
    <location>
        <begin position="161"/>
        <end position="180"/>
    </location>
</feature>
<evidence type="ECO:0000256" key="1">
    <source>
        <dbReference type="SAM" id="MobiDB-lite"/>
    </source>
</evidence>
<dbReference type="EMBL" id="MU004291">
    <property type="protein sequence ID" value="KAF2662070.1"/>
    <property type="molecule type" value="Genomic_DNA"/>
</dbReference>